<dbReference type="SUPFAM" id="SSF52540">
    <property type="entry name" value="P-loop containing nucleoside triphosphate hydrolases"/>
    <property type="match status" value="1"/>
</dbReference>
<dbReference type="InterPro" id="IPR002197">
    <property type="entry name" value="HTH_Fis"/>
</dbReference>
<dbReference type="RefSeq" id="WP_146597153.1">
    <property type="nucleotide sequence ID" value="NZ_SJPT01000012.1"/>
</dbReference>
<dbReference type="Gene3D" id="3.30.450.40">
    <property type="match status" value="1"/>
</dbReference>
<dbReference type="FunFam" id="3.40.50.300:FF:000006">
    <property type="entry name" value="DNA-binding transcriptional regulator NtrC"/>
    <property type="match status" value="1"/>
</dbReference>
<dbReference type="InterPro" id="IPR003593">
    <property type="entry name" value="AAA+_ATPase"/>
</dbReference>
<keyword evidence="1" id="KW-0547">Nucleotide-binding</keyword>
<dbReference type="AlphaFoldDB" id="A0A5C6C2G4"/>
<evidence type="ECO:0000256" key="3">
    <source>
        <dbReference type="ARBA" id="ARBA00023015"/>
    </source>
</evidence>
<dbReference type="InterPro" id="IPR025944">
    <property type="entry name" value="Sigma_54_int_dom_CS"/>
</dbReference>
<dbReference type="Pfam" id="PF02954">
    <property type="entry name" value="HTH_8"/>
    <property type="match status" value="1"/>
</dbReference>
<comment type="caution">
    <text evidence="7">The sequence shown here is derived from an EMBL/GenBank/DDBJ whole genome shotgun (WGS) entry which is preliminary data.</text>
</comment>
<dbReference type="SMART" id="SM00382">
    <property type="entry name" value="AAA"/>
    <property type="match status" value="1"/>
</dbReference>
<dbReference type="Pfam" id="PF25601">
    <property type="entry name" value="AAA_lid_14"/>
    <property type="match status" value="1"/>
</dbReference>
<dbReference type="PANTHER" id="PTHR32071">
    <property type="entry name" value="TRANSCRIPTIONAL REGULATORY PROTEIN"/>
    <property type="match status" value="1"/>
</dbReference>
<keyword evidence="4" id="KW-0238">DNA-binding</keyword>
<dbReference type="PROSITE" id="PS50045">
    <property type="entry name" value="SIGMA54_INTERACT_4"/>
    <property type="match status" value="1"/>
</dbReference>
<dbReference type="Gene3D" id="1.10.8.60">
    <property type="match status" value="1"/>
</dbReference>
<evidence type="ECO:0000256" key="2">
    <source>
        <dbReference type="ARBA" id="ARBA00022840"/>
    </source>
</evidence>
<dbReference type="InterPro" id="IPR029016">
    <property type="entry name" value="GAF-like_dom_sf"/>
</dbReference>
<evidence type="ECO:0000313" key="8">
    <source>
        <dbReference type="Proteomes" id="UP000316304"/>
    </source>
</evidence>
<dbReference type="Proteomes" id="UP000316304">
    <property type="component" value="Unassembled WGS sequence"/>
</dbReference>
<evidence type="ECO:0000256" key="1">
    <source>
        <dbReference type="ARBA" id="ARBA00022741"/>
    </source>
</evidence>
<keyword evidence="2" id="KW-0067">ATP-binding</keyword>
<dbReference type="InterPro" id="IPR025943">
    <property type="entry name" value="Sigma_54_int_dom_ATP-bd_2"/>
</dbReference>
<dbReference type="PANTHER" id="PTHR32071:SF57">
    <property type="entry name" value="C4-DICARBOXYLATE TRANSPORT TRANSCRIPTIONAL REGULATORY PROTEIN DCTD"/>
    <property type="match status" value="1"/>
</dbReference>
<dbReference type="PRINTS" id="PR01590">
    <property type="entry name" value="HTHFIS"/>
</dbReference>
<dbReference type="InterPro" id="IPR009057">
    <property type="entry name" value="Homeodomain-like_sf"/>
</dbReference>
<evidence type="ECO:0000256" key="4">
    <source>
        <dbReference type="ARBA" id="ARBA00023125"/>
    </source>
</evidence>
<dbReference type="GO" id="GO:0006355">
    <property type="term" value="P:regulation of DNA-templated transcription"/>
    <property type="evidence" value="ECO:0007669"/>
    <property type="project" value="InterPro"/>
</dbReference>
<keyword evidence="3" id="KW-0805">Transcription regulation</keyword>
<dbReference type="SMART" id="SM00065">
    <property type="entry name" value="GAF"/>
    <property type="match status" value="1"/>
</dbReference>
<dbReference type="InterPro" id="IPR027417">
    <property type="entry name" value="P-loop_NTPase"/>
</dbReference>
<dbReference type="OrthoDB" id="9761019at2"/>
<evidence type="ECO:0000313" key="7">
    <source>
        <dbReference type="EMBL" id="TWU17424.1"/>
    </source>
</evidence>
<dbReference type="Pfam" id="PF01590">
    <property type="entry name" value="GAF"/>
    <property type="match status" value="1"/>
</dbReference>
<dbReference type="PROSITE" id="PS00676">
    <property type="entry name" value="SIGMA54_INTERACT_2"/>
    <property type="match status" value="1"/>
</dbReference>
<evidence type="ECO:0000259" key="6">
    <source>
        <dbReference type="PROSITE" id="PS50045"/>
    </source>
</evidence>
<sequence>MTELPVMNKIEEIEVGLSFEILKALQAPFSRKEFLQSVLPTLLRSTGGAFGGLVSQRSGAWAVECWVGEKRPFPSELVGESFDRSGPISANGWVAVALTRSPHRGDTPSEASPASALVLRLSDASGDYESAKNVARIQSAANLLSAALQRVDAHDRNVRRIEQLSAVLRAAAQWQQLDDDEALLQRIADTATKLLHCERASIFLWDRRRKKLIGRPALGVEGKPLEVDDQAGVVGEVLRSGEAKLWNTNSDDDEARVNRSVDQSLEFQTHSLVAVPMSNPSNPVVHAGSITNANAVGRADLIGVFEAINHRSGAFDHLDMAVLSDLALHAAAAIRSMQTRKSLTVSRDRLVNDAASATQLIGNHPSIDQVRKNSQKVAATDLTVLVLGSNGTGKEVLARHIHYESNRRSGPFVAVNCAALVESLLESELFGHEKGSFTDASQTRVGKFELAHGGTLFLDEVGDMSSGGQAKLLRVLEEKVVVRVGGSQTIPVDVRVIAATNQPLEQRIVEKRFREDLFFRLNVVSLTLPSLSKRGDDILLLAEHFLEHFSYQIGRAIPQFDALAKQRMLSHPWPGNVRELRNTMERVCYLCSEDTISAEDLMLGGNAALSSNASRESSFLSNAPETLSDATRIYQVAHIERAIEICRGNMTEAAERLGLHRSNLYRKMRQLGMPTSGE</sequence>
<evidence type="ECO:0000256" key="5">
    <source>
        <dbReference type="ARBA" id="ARBA00023163"/>
    </source>
</evidence>
<dbReference type="PROSITE" id="PS00688">
    <property type="entry name" value="SIGMA54_INTERACT_3"/>
    <property type="match status" value="1"/>
</dbReference>
<proteinExistence type="predicted"/>
<dbReference type="EMBL" id="SJPT01000012">
    <property type="protein sequence ID" value="TWU17424.1"/>
    <property type="molecule type" value="Genomic_DNA"/>
</dbReference>
<dbReference type="Pfam" id="PF00158">
    <property type="entry name" value="Sigma54_activat"/>
    <property type="match status" value="1"/>
</dbReference>
<dbReference type="InterPro" id="IPR003018">
    <property type="entry name" value="GAF"/>
</dbReference>
<accession>A0A5C6C2G4</accession>
<dbReference type="Gene3D" id="3.40.50.300">
    <property type="entry name" value="P-loop containing nucleotide triphosphate hydrolases"/>
    <property type="match status" value="1"/>
</dbReference>
<dbReference type="InterPro" id="IPR002078">
    <property type="entry name" value="Sigma_54_int"/>
</dbReference>
<keyword evidence="8" id="KW-1185">Reference proteome</keyword>
<dbReference type="SUPFAM" id="SSF46689">
    <property type="entry name" value="Homeodomain-like"/>
    <property type="match status" value="1"/>
</dbReference>
<reference evidence="7 8" key="1">
    <citation type="submission" date="2019-02" db="EMBL/GenBank/DDBJ databases">
        <title>Deep-cultivation of Planctomycetes and their phenomic and genomic characterization uncovers novel biology.</title>
        <authorList>
            <person name="Wiegand S."/>
            <person name="Jogler M."/>
            <person name="Boedeker C."/>
            <person name="Pinto D."/>
            <person name="Vollmers J."/>
            <person name="Rivas-Marin E."/>
            <person name="Kohn T."/>
            <person name="Peeters S.H."/>
            <person name="Heuer A."/>
            <person name="Rast P."/>
            <person name="Oberbeckmann S."/>
            <person name="Bunk B."/>
            <person name="Jeske O."/>
            <person name="Meyerdierks A."/>
            <person name="Storesund J.E."/>
            <person name="Kallscheuer N."/>
            <person name="Luecker S."/>
            <person name="Lage O.M."/>
            <person name="Pohl T."/>
            <person name="Merkel B.J."/>
            <person name="Hornburger P."/>
            <person name="Mueller R.-W."/>
            <person name="Bruemmer F."/>
            <person name="Labrenz M."/>
            <person name="Spormann A.M."/>
            <person name="Op Den Camp H."/>
            <person name="Overmann J."/>
            <person name="Amann R."/>
            <person name="Jetten M.S.M."/>
            <person name="Mascher T."/>
            <person name="Medema M.H."/>
            <person name="Devos D.P."/>
            <person name="Kaster A.-K."/>
            <person name="Ovreas L."/>
            <person name="Rohde M."/>
            <person name="Galperin M.Y."/>
            <person name="Jogler C."/>
        </authorList>
    </citation>
    <scope>NUCLEOTIDE SEQUENCE [LARGE SCALE GENOMIC DNA]</scope>
    <source>
        <strain evidence="7 8">Pla52o</strain>
    </source>
</reference>
<dbReference type="GO" id="GO:0005524">
    <property type="term" value="F:ATP binding"/>
    <property type="evidence" value="ECO:0007669"/>
    <property type="project" value="UniProtKB-KW"/>
</dbReference>
<dbReference type="GO" id="GO:0043565">
    <property type="term" value="F:sequence-specific DNA binding"/>
    <property type="evidence" value="ECO:0007669"/>
    <property type="project" value="InterPro"/>
</dbReference>
<dbReference type="SUPFAM" id="SSF55781">
    <property type="entry name" value="GAF domain-like"/>
    <property type="match status" value="1"/>
</dbReference>
<organism evidence="7 8">
    <name type="scientific">Novipirellula galeiformis</name>
    <dbReference type="NCBI Taxonomy" id="2528004"/>
    <lineage>
        <taxon>Bacteria</taxon>
        <taxon>Pseudomonadati</taxon>
        <taxon>Planctomycetota</taxon>
        <taxon>Planctomycetia</taxon>
        <taxon>Pirellulales</taxon>
        <taxon>Pirellulaceae</taxon>
        <taxon>Novipirellula</taxon>
    </lineage>
</organism>
<dbReference type="Gene3D" id="1.10.10.60">
    <property type="entry name" value="Homeodomain-like"/>
    <property type="match status" value="1"/>
</dbReference>
<dbReference type="InterPro" id="IPR058031">
    <property type="entry name" value="AAA_lid_NorR"/>
</dbReference>
<protein>
    <submittedName>
        <fullName evidence="7">Nitrogen fixation protein VnfA</fullName>
    </submittedName>
</protein>
<keyword evidence="5" id="KW-0804">Transcription</keyword>
<feature type="domain" description="Sigma-54 factor interaction" evidence="6">
    <location>
        <begin position="360"/>
        <end position="589"/>
    </location>
</feature>
<gene>
    <name evidence="7" type="primary">vnfA_2</name>
    <name evidence="7" type="ORF">Pla52o_52280</name>
</gene>
<dbReference type="CDD" id="cd00009">
    <property type="entry name" value="AAA"/>
    <property type="match status" value="1"/>
</dbReference>
<name>A0A5C6C2G4_9BACT</name>